<proteinExistence type="predicted"/>
<protein>
    <submittedName>
        <fullName evidence="1">NAD(P)-binding protein</fullName>
    </submittedName>
</protein>
<evidence type="ECO:0000313" key="1">
    <source>
        <dbReference type="EMBL" id="MPW27221.1"/>
    </source>
</evidence>
<reference evidence="1 2" key="1">
    <citation type="submission" date="2019-10" db="EMBL/GenBank/DDBJ databases">
        <title>Alkalibaculum tamaniensis sp.nov., a new alkaliphilic acetogen, isolated on methoxylated aromatics from a mud volcano.</title>
        <authorList>
            <person name="Khomyakova M.A."/>
            <person name="Merkel A.Y."/>
            <person name="Bonch-Osmolovskaya E.A."/>
            <person name="Slobodkin A.I."/>
        </authorList>
    </citation>
    <scope>NUCLEOTIDE SEQUENCE [LARGE SCALE GENOMIC DNA]</scope>
    <source>
        <strain evidence="1 2">M08DMB</strain>
    </source>
</reference>
<dbReference type="Pfam" id="PF13450">
    <property type="entry name" value="NAD_binding_8"/>
    <property type="match status" value="1"/>
</dbReference>
<dbReference type="PRINTS" id="PR00419">
    <property type="entry name" value="ADXRDTASE"/>
</dbReference>
<dbReference type="AlphaFoldDB" id="A0A6A7KD25"/>
<evidence type="ECO:0000313" key="2">
    <source>
        <dbReference type="Proteomes" id="UP000440004"/>
    </source>
</evidence>
<sequence>MNKKKVIIIGAGLAGLTAGCYLQMNGYNTEIFEAHDTPGGLCTAWKRKDYLIEGCIHGLLGSAPTHPLYKLWNELIDMDKLKFIDADIKHLYLFEEGTSFTQYSNLDTLRKSMIELAPDDKDIIDEFIGDIRKLQSIQMSYHKPKEFFNLLGKIKMLRAFPLLAVMKKWISMSSQDFANSFQNPLMQDVVKHFASPILFEMFVLSEMDLKRCGYPIIGSLKFSKLFEKKYLHCGGKIYYKKRVSKAIVEDNKAVGILLENGDKHYADIIVSATDGKTAIYDFLDGKYISETIKKEYSNANLNPSKIQISLGVNKTFKDMPRTVKIILLSPYIISDGSLYNSLEIMFYNDLDALVPRNKTLLIAQLDTKNGEYWSALRDLDYTKYQIEKKKISEGLISILEKRIGGIEDNIDMIDVTTPATYIRYTGSWKGSVQGWANENIFKSNPFKKELPGLKNFFMIGQWVEPGGGVPNVFQSGRNLAQIICRRDKRKFHID</sequence>
<dbReference type="PANTHER" id="PTHR43734">
    <property type="entry name" value="PHYTOENE DESATURASE"/>
    <property type="match status" value="1"/>
</dbReference>
<dbReference type="SUPFAM" id="SSF51905">
    <property type="entry name" value="FAD/NAD(P)-binding domain"/>
    <property type="match status" value="1"/>
</dbReference>
<dbReference type="RefSeq" id="WP_152806725.1">
    <property type="nucleotide sequence ID" value="NZ_WHNX01000048.1"/>
</dbReference>
<name>A0A6A7KD25_9FIRM</name>
<comment type="caution">
    <text evidence="1">The sequence shown here is derived from an EMBL/GenBank/DDBJ whole genome shotgun (WGS) entry which is preliminary data.</text>
</comment>
<dbReference type="Proteomes" id="UP000440004">
    <property type="component" value="Unassembled WGS sequence"/>
</dbReference>
<dbReference type="EMBL" id="WHNX01000048">
    <property type="protein sequence ID" value="MPW27221.1"/>
    <property type="molecule type" value="Genomic_DNA"/>
</dbReference>
<accession>A0A6A7KD25</accession>
<dbReference type="PROSITE" id="PS51257">
    <property type="entry name" value="PROKAR_LIPOPROTEIN"/>
    <property type="match status" value="1"/>
</dbReference>
<keyword evidence="2" id="KW-1185">Reference proteome</keyword>
<organism evidence="1 2">
    <name type="scientific">Alkalibaculum sporogenes</name>
    <dbReference type="NCBI Taxonomy" id="2655001"/>
    <lineage>
        <taxon>Bacteria</taxon>
        <taxon>Bacillati</taxon>
        <taxon>Bacillota</taxon>
        <taxon>Clostridia</taxon>
        <taxon>Eubacteriales</taxon>
        <taxon>Eubacteriaceae</taxon>
        <taxon>Alkalibaculum</taxon>
    </lineage>
</organism>
<gene>
    <name evidence="1" type="ORF">GC105_15740</name>
</gene>
<dbReference type="InterPro" id="IPR036188">
    <property type="entry name" value="FAD/NAD-bd_sf"/>
</dbReference>
<dbReference type="Gene3D" id="3.50.50.60">
    <property type="entry name" value="FAD/NAD(P)-binding domain"/>
    <property type="match status" value="2"/>
</dbReference>
<dbReference type="PANTHER" id="PTHR43734:SF4">
    <property type="entry name" value="AMINE OXIDASE DOMAIN-CONTAINING PROTEIN"/>
    <property type="match status" value="1"/>
</dbReference>